<accession>A0A432ZEG2</accession>
<name>A0A432ZEG2_9GAMM</name>
<organism evidence="1 2">
    <name type="scientific">Pseudidiomarina taiwanensis</name>
    <dbReference type="NCBI Taxonomy" id="337250"/>
    <lineage>
        <taxon>Bacteria</taxon>
        <taxon>Pseudomonadati</taxon>
        <taxon>Pseudomonadota</taxon>
        <taxon>Gammaproteobacteria</taxon>
        <taxon>Alteromonadales</taxon>
        <taxon>Idiomarinaceae</taxon>
        <taxon>Pseudidiomarina</taxon>
    </lineage>
</organism>
<dbReference type="AlphaFoldDB" id="A0A432ZEG2"/>
<dbReference type="Pfam" id="PF08761">
    <property type="entry name" value="dUTPase_2"/>
    <property type="match status" value="1"/>
</dbReference>
<comment type="caution">
    <text evidence="1">The sequence shown here is derived from an EMBL/GenBank/DDBJ whole genome shotgun (WGS) entry which is preliminary data.</text>
</comment>
<evidence type="ECO:0000313" key="2">
    <source>
        <dbReference type="Proteomes" id="UP000288279"/>
    </source>
</evidence>
<dbReference type="Gene3D" id="1.10.4010.10">
    <property type="entry name" value="Type II deoxyuridine triphosphatase"/>
    <property type="match status" value="1"/>
</dbReference>
<dbReference type="InterPro" id="IPR014871">
    <property type="entry name" value="dUTPase/dCTP_pyrophosphatase"/>
</dbReference>
<gene>
    <name evidence="1" type="ORF">CWI83_08310</name>
</gene>
<evidence type="ECO:0000313" key="1">
    <source>
        <dbReference type="EMBL" id="RUO76357.1"/>
    </source>
</evidence>
<protein>
    <submittedName>
        <fullName evidence="1">dUTPase</fullName>
    </submittedName>
</protein>
<sequence>MTPQQARQLVDMQVAFNQVIDPDYPANPKVKRDDVKAILVELGEYFEHTAYKWWKKQDADWDQANMELIDILHFGISDAVEQACQYETDVETALAQVAQLIYYSFESPDQVEDGKDLVVAMALDGAGAHKLVCGEAFFAALAGMLVKAYGDADTVYLTYVGKNALNKLRQERGYKQGTYIKIWQGEEDNEVMMRMLSAQREDITGAEQPLTFAFTLLLSHYDEQIAEQ</sequence>
<dbReference type="CDD" id="cd11527">
    <property type="entry name" value="NTP-PPase_dUTPase"/>
    <property type="match status" value="1"/>
</dbReference>
<dbReference type="SUPFAM" id="SSF101386">
    <property type="entry name" value="all-alpha NTP pyrophosphatases"/>
    <property type="match status" value="1"/>
</dbReference>
<reference evidence="1 2" key="1">
    <citation type="journal article" date="2011" name="Front. Microbiol.">
        <title>Genomic signatures of strain selection and enhancement in Bacillus atrophaeus var. globigii, a historical biowarfare simulant.</title>
        <authorList>
            <person name="Gibbons H.S."/>
            <person name="Broomall S.M."/>
            <person name="McNew L.A."/>
            <person name="Daligault H."/>
            <person name="Chapman C."/>
            <person name="Bruce D."/>
            <person name="Karavis M."/>
            <person name="Krepps M."/>
            <person name="McGregor P.A."/>
            <person name="Hong C."/>
            <person name="Park K.H."/>
            <person name="Akmal A."/>
            <person name="Feldman A."/>
            <person name="Lin J.S."/>
            <person name="Chang W.E."/>
            <person name="Higgs B.W."/>
            <person name="Demirev P."/>
            <person name="Lindquist J."/>
            <person name="Liem A."/>
            <person name="Fochler E."/>
            <person name="Read T.D."/>
            <person name="Tapia R."/>
            <person name="Johnson S."/>
            <person name="Bishop-Lilly K.A."/>
            <person name="Detter C."/>
            <person name="Han C."/>
            <person name="Sozhamannan S."/>
            <person name="Rosenzweig C.N."/>
            <person name="Skowronski E.W."/>
        </authorList>
    </citation>
    <scope>NUCLEOTIDE SEQUENCE [LARGE SCALE GENOMIC DNA]</scope>
    <source>
        <strain evidence="1 2">PIT1</strain>
    </source>
</reference>
<dbReference type="EMBL" id="PIQG01000004">
    <property type="protein sequence ID" value="RUO76357.1"/>
    <property type="molecule type" value="Genomic_DNA"/>
</dbReference>
<dbReference type="OrthoDB" id="9775854at2"/>
<dbReference type="Proteomes" id="UP000288279">
    <property type="component" value="Unassembled WGS sequence"/>
</dbReference>
<dbReference type="RefSeq" id="WP_126828007.1">
    <property type="nucleotide sequence ID" value="NZ_PIQG01000004.1"/>
</dbReference>
<keyword evidence="2" id="KW-1185">Reference proteome</keyword>
<proteinExistence type="predicted"/>